<keyword evidence="4" id="KW-1185">Reference proteome</keyword>
<proteinExistence type="predicted"/>
<dbReference type="SUPFAM" id="SSF53649">
    <property type="entry name" value="Alkaline phosphatase-like"/>
    <property type="match status" value="1"/>
</dbReference>
<feature type="transmembrane region" description="Helical" evidence="1">
    <location>
        <begin position="49"/>
        <end position="71"/>
    </location>
</feature>
<keyword evidence="1" id="KW-0812">Transmembrane</keyword>
<dbReference type="AlphaFoldDB" id="A0A8J7LXF2"/>
<protein>
    <submittedName>
        <fullName evidence="3">Sulfatase-like hydrolase/transferase</fullName>
    </submittedName>
</protein>
<dbReference type="InterPro" id="IPR017850">
    <property type="entry name" value="Alkaline_phosphatase_core_sf"/>
</dbReference>
<feature type="transmembrane region" description="Helical" evidence="1">
    <location>
        <begin position="106"/>
        <end position="129"/>
    </location>
</feature>
<dbReference type="InterPro" id="IPR000917">
    <property type="entry name" value="Sulfatase_N"/>
</dbReference>
<organism evidence="3 4">
    <name type="scientific">Sedimentitalea arenosa</name>
    <dbReference type="NCBI Taxonomy" id="2798803"/>
    <lineage>
        <taxon>Bacteria</taxon>
        <taxon>Pseudomonadati</taxon>
        <taxon>Pseudomonadota</taxon>
        <taxon>Alphaproteobacteria</taxon>
        <taxon>Rhodobacterales</taxon>
        <taxon>Paracoccaceae</taxon>
        <taxon>Sedimentitalea</taxon>
    </lineage>
</organism>
<reference evidence="3" key="1">
    <citation type="submission" date="2020-12" db="EMBL/GenBank/DDBJ databases">
        <title>Sedimentitalea sp. nov., isolated from sand in Incheon.</title>
        <authorList>
            <person name="Kim W."/>
        </authorList>
    </citation>
    <scope>NUCLEOTIDE SEQUENCE</scope>
    <source>
        <strain evidence="3">CAU 1593</strain>
    </source>
</reference>
<dbReference type="Proteomes" id="UP000619079">
    <property type="component" value="Unassembled WGS sequence"/>
</dbReference>
<evidence type="ECO:0000313" key="3">
    <source>
        <dbReference type="EMBL" id="MBJ6373575.1"/>
    </source>
</evidence>
<keyword evidence="1" id="KW-1133">Transmembrane helix</keyword>
<dbReference type="GO" id="GO:0016787">
    <property type="term" value="F:hydrolase activity"/>
    <property type="evidence" value="ECO:0007669"/>
    <property type="project" value="UniProtKB-KW"/>
</dbReference>
<dbReference type="Pfam" id="PF00884">
    <property type="entry name" value="Sulfatase"/>
    <property type="match status" value="1"/>
</dbReference>
<accession>A0A8J7LXF2</accession>
<feature type="domain" description="Sulfatase N-terminal" evidence="2">
    <location>
        <begin position="225"/>
        <end position="470"/>
    </location>
</feature>
<comment type="caution">
    <text evidence="3">The sequence shown here is derived from an EMBL/GenBank/DDBJ whole genome shotgun (WGS) entry which is preliminary data.</text>
</comment>
<evidence type="ECO:0000256" key="1">
    <source>
        <dbReference type="SAM" id="Phobius"/>
    </source>
</evidence>
<keyword evidence="3" id="KW-0378">Hydrolase</keyword>
<gene>
    <name evidence="3" type="ORF">JF290_18810</name>
</gene>
<evidence type="ECO:0000313" key="4">
    <source>
        <dbReference type="Proteomes" id="UP000619079"/>
    </source>
</evidence>
<evidence type="ECO:0000259" key="2">
    <source>
        <dbReference type="Pfam" id="PF00884"/>
    </source>
</evidence>
<keyword evidence="1" id="KW-0472">Membrane</keyword>
<dbReference type="EMBL" id="JAELVR010000016">
    <property type="protein sequence ID" value="MBJ6373575.1"/>
    <property type="molecule type" value="Genomic_DNA"/>
</dbReference>
<dbReference type="Gene3D" id="3.40.720.10">
    <property type="entry name" value="Alkaline Phosphatase, subunit A"/>
    <property type="match status" value="1"/>
</dbReference>
<sequence>MRVVLAAVILHLVLILPHHPGGLAGSTLARFPLELPVLLLLLLALGRSWATLPLRVAVTAALLGLTVFKLADLAMFSALARAFNPLADLALAEAGYRLLIGAIGPVLAVLALLGAIIALGCLGLAVWWATGIWANAAPASPRWQAAVGGAACLAGGLAVADVGDRIERWDLPYNTPGAARSTVMAIDKLQTARATLRDLQAFEAAAASDPFAGTPGLLDLIDRDVIVVFLESYGRTSLDNPLYADLHRPTLAEGQVRLEALGLSTASGILSSPTRGGQSWLAHASFANGVWVNSDTRYRAALASERQTLFHLAANAGFETAAVMPQITLDWPESSRMGFRTVLAADDLGYEGLNFNWVTMPDQFTYAALDRILRQQGRSKKAFIQVATGSSHAPWVPVPTLVPWDRIEDGAIFNDMATAGDTPQAVWRDRDRVRAQYRLAVDYALQAILSYAEKHGDEPPLLVVMGDHQAAGFVAQDDRPDVPIHVIGPAHLVDRTMAWGLSPGLIPPKDAPVIAMDRMRDLFLSAFSSVSPRRQAAK</sequence>
<name>A0A8J7LXF2_9RHOB</name>